<feature type="domain" description="Cyclic nucleotide-binding" evidence="4">
    <location>
        <begin position="20"/>
        <end position="138"/>
    </location>
</feature>
<dbReference type="KEGG" id="dap:Dacet_0989"/>
<dbReference type="CDD" id="cd00038">
    <property type="entry name" value="CAP_ED"/>
    <property type="match status" value="1"/>
</dbReference>
<dbReference type="eggNOG" id="COG0664">
    <property type="taxonomic scope" value="Bacteria"/>
</dbReference>
<dbReference type="GO" id="GO:0003677">
    <property type="term" value="F:DNA binding"/>
    <property type="evidence" value="ECO:0007669"/>
    <property type="project" value="UniProtKB-KW"/>
</dbReference>
<dbReference type="SUPFAM" id="SSF46785">
    <property type="entry name" value="Winged helix' DNA-binding domain"/>
    <property type="match status" value="1"/>
</dbReference>
<evidence type="ECO:0000313" key="6">
    <source>
        <dbReference type="EMBL" id="ADD67767.1"/>
    </source>
</evidence>
<dbReference type="EMBL" id="CP001968">
    <property type="protein sequence ID" value="ADD67767.1"/>
    <property type="molecule type" value="Genomic_DNA"/>
</dbReference>
<protein>
    <submittedName>
        <fullName evidence="6">Transcriptional regulator, Crp/Fnr family</fullName>
    </submittedName>
</protein>
<dbReference type="InParanoid" id="D4H6Q1"/>
<dbReference type="PANTHER" id="PTHR24567">
    <property type="entry name" value="CRP FAMILY TRANSCRIPTIONAL REGULATORY PROTEIN"/>
    <property type="match status" value="1"/>
</dbReference>
<keyword evidence="3" id="KW-0804">Transcription</keyword>
<dbReference type="GO" id="GO:0003700">
    <property type="term" value="F:DNA-binding transcription factor activity"/>
    <property type="evidence" value="ECO:0007669"/>
    <property type="project" value="TreeGrafter"/>
</dbReference>
<dbReference type="HOGENOM" id="CLU_075053_4_0_0"/>
<dbReference type="STRING" id="522772.Dacet_0989"/>
<evidence type="ECO:0000256" key="3">
    <source>
        <dbReference type="ARBA" id="ARBA00023163"/>
    </source>
</evidence>
<dbReference type="GO" id="GO:0005829">
    <property type="term" value="C:cytosol"/>
    <property type="evidence" value="ECO:0007669"/>
    <property type="project" value="TreeGrafter"/>
</dbReference>
<proteinExistence type="predicted"/>
<gene>
    <name evidence="6" type="ordered locus">Dacet_0989</name>
</gene>
<accession>D4H6Q1</accession>
<dbReference type="InterPro" id="IPR050397">
    <property type="entry name" value="Env_Response_Regulators"/>
</dbReference>
<keyword evidence="7" id="KW-1185">Reference proteome</keyword>
<dbReference type="Gene3D" id="2.60.120.10">
    <property type="entry name" value="Jelly Rolls"/>
    <property type="match status" value="1"/>
</dbReference>
<dbReference type="SUPFAM" id="SSF51206">
    <property type="entry name" value="cAMP-binding domain-like"/>
    <property type="match status" value="1"/>
</dbReference>
<name>D4H6Q1_DENA2</name>
<evidence type="ECO:0000256" key="1">
    <source>
        <dbReference type="ARBA" id="ARBA00023015"/>
    </source>
</evidence>
<dbReference type="AlphaFoldDB" id="D4H6Q1"/>
<sequence length="218" mass="24876">MTSIKKDKKVLLVSDFLKQRFQCTDPAVVGMISQCSSIMKINKKEVIFTQGEAQNNTFYLVSGLTKLYRISEQGKEIVFKYVFPGESFANGIMGGDSLLSAVALEHSELLVIEKKAVKQLVFDNKTLLENMFRACKKEFDFYVSYIENLALTDTRDRLENYLSEYTKKKCSKSFRLPVPRCELAVLLGSTPENLSRIFRQMSEEGMISIRGRNVTVNF</sequence>
<dbReference type="PaxDb" id="522772-Dacet_0989"/>
<dbReference type="OrthoDB" id="190787at2"/>
<dbReference type="InterPro" id="IPR012318">
    <property type="entry name" value="HTH_CRP"/>
</dbReference>
<dbReference type="InterPro" id="IPR036388">
    <property type="entry name" value="WH-like_DNA-bd_sf"/>
</dbReference>
<dbReference type="InterPro" id="IPR036390">
    <property type="entry name" value="WH_DNA-bd_sf"/>
</dbReference>
<evidence type="ECO:0000259" key="4">
    <source>
        <dbReference type="PROSITE" id="PS50042"/>
    </source>
</evidence>
<feature type="domain" description="HTH crp-type" evidence="5">
    <location>
        <begin position="152"/>
        <end position="218"/>
    </location>
</feature>
<reference evidence="6 7" key="1">
    <citation type="journal article" date="2010" name="Stand. Genomic Sci.">
        <title>Complete genome sequence of Denitrovibrio acetiphilus type strain (N2460).</title>
        <authorList>
            <person name="Kiss H."/>
            <person name="Lang E."/>
            <person name="Lapidus A."/>
            <person name="Copeland A."/>
            <person name="Nolan M."/>
            <person name="Glavina Del Rio T."/>
            <person name="Chen F."/>
            <person name="Lucas S."/>
            <person name="Tice H."/>
            <person name="Cheng J.F."/>
            <person name="Han C."/>
            <person name="Goodwin L."/>
            <person name="Pitluck S."/>
            <person name="Liolios K."/>
            <person name="Pati A."/>
            <person name="Ivanova N."/>
            <person name="Mavromatis K."/>
            <person name="Chen A."/>
            <person name="Palaniappan K."/>
            <person name="Land M."/>
            <person name="Hauser L."/>
            <person name="Chang Y.J."/>
            <person name="Jeffries C.D."/>
            <person name="Detter J.C."/>
            <person name="Brettin T."/>
            <person name="Spring S."/>
            <person name="Rohde M."/>
            <person name="Goker M."/>
            <person name="Woyke T."/>
            <person name="Bristow J."/>
            <person name="Eisen J.A."/>
            <person name="Markowitz V."/>
            <person name="Hugenholtz P."/>
            <person name="Kyrpides N.C."/>
            <person name="Klenk H.P."/>
        </authorList>
    </citation>
    <scope>NUCLEOTIDE SEQUENCE [LARGE SCALE GENOMIC DNA]</scope>
    <source>
        <strain evidence="7">DSM 12809 / NBRC 114555 / N2460</strain>
    </source>
</reference>
<dbReference type="InterPro" id="IPR018490">
    <property type="entry name" value="cNMP-bd_dom_sf"/>
</dbReference>
<dbReference type="Pfam" id="PF13545">
    <property type="entry name" value="HTH_Crp_2"/>
    <property type="match status" value="1"/>
</dbReference>
<evidence type="ECO:0000259" key="5">
    <source>
        <dbReference type="PROSITE" id="PS51063"/>
    </source>
</evidence>
<dbReference type="Proteomes" id="UP000002012">
    <property type="component" value="Chromosome"/>
</dbReference>
<evidence type="ECO:0000313" key="7">
    <source>
        <dbReference type="Proteomes" id="UP000002012"/>
    </source>
</evidence>
<dbReference type="Pfam" id="PF00027">
    <property type="entry name" value="cNMP_binding"/>
    <property type="match status" value="1"/>
</dbReference>
<dbReference type="Gene3D" id="1.10.10.10">
    <property type="entry name" value="Winged helix-like DNA-binding domain superfamily/Winged helix DNA-binding domain"/>
    <property type="match status" value="1"/>
</dbReference>
<evidence type="ECO:0000256" key="2">
    <source>
        <dbReference type="ARBA" id="ARBA00023125"/>
    </source>
</evidence>
<dbReference type="PANTHER" id="PTHR24567:SF26">
    <property type="entry name" value="REGULATORY PROTEIN YEIL"/>
    <property type="match status" value="1"/>
</dbReference>
<keyword evidence="2" id="KW-0238">DNA-binding</keyword>
<dbReference type="SMART" id="SM00419">
    <property type="entry name" value="HTH_CRP"/>
    <property type="match status" value="1"/>
</dbReference>
<organism evidence="6 7">
    <name type="scientific">Denitrovibrio acetiphilus (strain DSM 12809 / NBRC 114555 / N2460)</name>
    <dbReference type="NCBI Taxonomy" id="522772"/>
    <lineage>
        <taxon>Bacteria</taxon>
        <taxon>Pseudomonadati</taxon>
        <taxon>Deferribacterota</taxon>
        <taxon>Deferribacteres</taxon>
        <taxon>Deferribacterales</taxon>
        <taxon>Geovibrionaceae</taxon>
        <taxon>Denitrovibrio</taxon>
    </lineage>
</organism>
<dbReference type="InterPro" id="IPR000595">
    <property type="entry name" value="cNMP-bd_dom"/>
</dbReference>
<keyword evidence="1" id="KW-0805">Transcription regulation</keyword>
<dbReference type="InterPro" id="IPR014710">
    <property type="entry name" value="RmlC-like_jellyroll"/>
</dbReference>
<dbReference type="PROSITE" id="PS51063">
    <property type="entry name" value="HTH_CRP_2"/>
    <property type="match status" value="1"/>
</dbReference>
<dbReference type="PROSITE" id="PS50042">
    <property type="entry name" value="CNMP_BINDING_3"/>
    <property type="match status" value="1"/>
</dbReference>